<dbReference type="Pfam" id="PF00501">
    <property type="entry name" value="AMP-binding"/>
    <property type="match status" value="1"/>
</dbReference>
<reference evidence="7" key="1">
    <citation type="submission" date="2025-08" db="UniProtKB">
        <authorList>
            <consortium name="RefSeq"/>
        </authorList>
    </citation>
    <scope>IDENTIFICATION</scope>
    <source>
        <strain evidence="7">Mau12</strain>
        <tissue evidence="7">Whole Body</tissue>
    </source>
</reference>
<comment type="subcellular location">
    <subcellularLocation>
        <location evidence="1">Peroxisome</location>
    </subcellularLocation>
</comment>
<evidence type="ECO:0000256" key="1">
    <source>
        <dbReference type="ARBA" id="ARBA00004275"/>
    </source>
</evidence>
<protein>
    <submittedName>
        <fullName evidence="7">4-coumarate--CoA ligase 1</fullName>
    </submittedName>
</protein>
<evidence type="ECO:0000256" key="2">
    <source>
        <dbReference type="ARBA" id="ARBA00006432"/>
    </source>
</evidence>
<dbReference type="CDD" id="cd05911">
    <property type="entry name" value="Firefly_Luc_like"/>
    <property type="match status" value="1"/>
</dbReference>
<sequence>MGELQAGKSPFKTRNTYDENLKIWSGGEKRSLFSPDLSIGEIIFQQMERNPMLTAQISVTEDTELTWKDIHTNAMKVASYMRKLGLEQGDFVGVIGRLTTHLTALAYACFFNGTPYHALHTEYEQSAIERLFGITKPRLIFCDGDEFEKVQAATKGLQAQIVTMRNHPVGTLRIQDILTTPVETNFRPVRLKDGTDQLLAILSSSGTSGLPKAVTISNSHQIIGSFLPVDSSIIQYNPNTLDWASGITMTINAAVFSLTSIIEDCDFDPANFCGLIEKYKISMVFVSSSQLAMLSNCPEFYAADLSSVKYFFYGGSNCSLEAQNKIRSRLSNDCVNFSYTLTELNSTGCLNFNFDEKPNSVGRPVRGIQIKIVNELGEAQGPNVVGEICFNNGQKWSGYYKNAEETKKMQDSGNWFHTGDLGYMDEDGYLFIIDRLKDMLKYQTIMYYPSEIESVIAEMPNVVEACVFGIWDPVNGDKAAASVVKKPGTQLEAQDVVEYVRKRIPAKFKQLNGGALIVDHIIQSGNRKPNRASTKAEFLRIMDKN</sequence>
<organism evidence="6 7">
    <name type="scientific">Drosophila mauritiana</name>
    <name type="common">Fruit fly</name>
    <dbReference type="NCBI Taxonomy" id="7226"/>
    <lineage>
        <taxon>Eukaryota</taxon>
        <taxon>Metazoa</taxon>
        <taxon>Ecdysozoa</taxon>
        <taxon>Arthropoda</taxon>
        <taxon>Hexapoda</taxon>
        <taxon>Insecta</taxon>
        <taxon>Pterygota</taxon>
        <taxon>Neoptera</taxon>
        <taxon>Endopterygota</taxon>
        <taxon>Diptera</taxon>
        <taxon>Brachycera</taxon>
        <taxon>Muscomorpha</taxon>
        <taxon>Ephydroidea</taxon>
        <taxon>Drosophilidae</taxon>
        <taxon>Drosophila</taxon>
        <taxon>Sophophora</taxon>
    </lineage>
</organism>
<name>A0A6P8JV72_DROMA</name>
<dbReference type="GO" id="GO:0004467">
    <property type="term" value="F:long-chain fatty acid-CoA ligase activity"/>
    <property type="evidence" value="ECO:0007669"/>
    <property type="project" value="TreeGrafter"/>
</dbReference>
<evidence type="ECO:0000256" key="3">
    <source>
        <dbReference type="ARBA" id="ARBA00023140"/>
    </source>
</evidence>
<dbReference type="InterPro" id="IPR025110">
    <property type="entry name" value="AMP-bd_C"/>
</dbReference>
<dbReference type="FunFam" id="3.30.300.30:FF:000007">
    <property type="entry name" value="4-coumarate--CoA ligase 2"/>
    <property type="match status" value="1"/>
</dbReference>
<dbReference type="PANTHER" id="PTHR24096:SF353">
    <property type="entry name" value="GH16244P-RELATED"/>
    <property type="match status" value="1"/>
</dbReference>
<evidence type="ECO:0000313" key="6">
    <source>
        <dbReference type="Proteomes" id="UP000515162"/>
    </source>
</evidence>
<dbReference type="InterPro" id="IPR045851">
    <property type="entry name" value="AMP-bd_C_sf"/>
</dbReference>
<dbReference type="RefSeq" id="XP_033160707.1">
    <property type="nucleotide sequence ID" value="XM_033304816.1"/>
</dbReference>
<dbReference type="GO" id="GO:0046949">
    <property type="term" value="P:fatty-acyl-CoA biosynthetic process"/>
    <property type="evidence" value="ECO:0007669"/>
    <property type="project" value="TreeGrafter"/>
</dbReference>
<evidence type="ECO:0000313" key="7">
    <source>
        <dbReference type="RefSeq" id="XP_033160707.1"/>
    </source>
</evidence>
<dbReference type="Pfam" id="PF13193">
    <property type="entry name" value="AMP-binding_C"/>
    <property type="match status" value="1"/>
</dbReference>
<feature type="domain" description="AMP-binding enzyme C-terminal" evidence="5">
    <location>
        <begin position="451"/>
        <end position="520"/>
    </location>
</feature>
<comment type="similarity">
    <text evidence="2">Belongs to the ATP-dependent AMP-binding enzyme family.</text>
</comment>
<dbReference type="AlphaFoldDB" id="A0A6P8JV72"/>
<accession>A0A6P8JV72</accession>
<feature type="domain" description="AMP-dependent synthetase/ligase" evidence="4">
    <location>
        <begin position="45"/>
        <end position="400"/>
    </location>
</feature>
<dbReference type="PANTHER" id="PTHR24096">
    <property type="entry name" value="LONG-CHAIN-FATTY-ACID--COA LIGASE"/>
    <property type="match status" value="1"/>
</dbReference>
<dbReference type="SUPFAM" id="SSF56801">
    <property type="entry name" value="Acetyl-CoA synthetase-like"/>
    <property type="match status" value="1"/>
</dbReference>
<dbReference type="InterPro" id="IPR000873">
    <property type="entry name" value="AMP-dep_synth/lig_dom"/>
</dbReference>
<dbReference type="GO" id="GO:0005777">
    <property type="term" value="C:peroxisome"/>
    <property type="evidence" value="ECO:0007669"/>
    <property type="project" value="UniProtKB-SubCell"/>
</dbReference>
<proteinExistence type="inferred from homology"/>
<dbReference type="FunFam" id="3.40.50.12780:FF:000025">
    <property type="entry name" value="luciferin 4-monooxygenase"/>
    <property type="match status" value="1"/>
</dbReference>
<dbReference type="GeneID" id="117141397"/>
<dbReference type="InterPro" id="IPR042099">
    <property type="entry name" value="ANL_N_sf"/>
</dbReference>
<dbReference type="Proteomes" id="UP000515162">
    <property type="component" value="Chromosome 3L"/>
</dbReference>
<dbReference type="Gene3D" id="3.30.300.30">
    <property type="match status" value="1"/>
</dbReference>
<dbReference type="Gene3D" id="3.40.50.12780">
    <property type="entry name" value="N-terminal domain of ligase-like"/>
    <property type="match status" value="1"/>
</dbReference>
<evidence type="ECO:0000259" key="4">
    <source>
        <dbReference type="Pfam" id="PF00501"/>
    </source>
</evidence>
<keyword evidence="7" id="KW-0436">Ligase</keyword>
<keyword evidence="3" id="KW-0576">Peroxisome</keyword>
<gene>
    <name evidence="7" type="primary">LOC117141397</name>
</gene>
<evidence type="ECO:0000259" key="5">
    <source>
        <dbReference type="Pfam" id="PF13193"/>
    </source>
</evidence>
<keyword evidence="6" id="KW-1185">Reference proteome</keyword>